<dbReference type="GO" id="GO:0005634">
    <property type="term" value="C:nucleus"/>
    <property type="evidence" value="ECO:0007669"/>
    <property type="project" value="UniProtKB-SubCell"/>
</dbReference>
<dbReference type="InterPro" id="IPR036236">
    <property type="entry name" value="Znf_C2H2_sf"/>
</dbReference>
<keyword evidence="5" id="KW-0539">Nucleus</keyword>
<protein>
    <submittedName>
        <fullName evidence="9">Zinc finger protein 3</fullName>
    </submittedName>
</protein>
<reference evidence="9" key="1">
    <citation type="submission" date="2014-07" db="EMBL/GenBank/DDBJ databases">
        <title>Identification of a novel salt tolerance gene in wild soybean by whole-genome sequencing.</title>
        <authorList>
            <person name="Lam H.-M."/>
            <person name="Qi X."/>
            <person name="Li M.-W."/>
            <person name="Liu X."/>
            <person name="Xie M."/>
            <person name="Ni M."/>
            <person name="Xu X."/>
        </authorList>
    </citation>
    <scope>NUCLEOTIDE SEQUENCE [LARGE SCALE GENOMIC DNA]</scope>
    <source>
        <tissue evidence="9">Root</tissue>
    </source>
</reference>
<dbReference type="Gramene" id="XM_028343365.1">
    <property type="protein sequence ID" value="XP_028199166.1"/>
    <property type="gene ID" value="LOC114383648"/>
</dbReference>
<dbReference type="GO" id="GO:0008270">
    <property type="term" value="F:zinc ion binding"/>
    <property type="evidence" value="ECO:0007669"/>
    <property type="project" value="UniProtKB-KW"/>
</dbReference>
<keyword evidence="11" id="KW-1185">Reference proteome</keyword>
<dbReference type="EMBL" id="KN664405">
    <property type="protein sequence ID" value="KHN10468.1"/>
    <property type="molecule type" value="Genomic_DNA"/>
</dbReference>
<dbReference type="PROSITE" id="PS50157">
    <property type="entry name" value="ZINC_FINGER_C2H2_2"/>
    <property type="match status" value="1"/>
</dbReference>
<comment type="subcellular location">
    <subcellularLocation>
        <location evidence="1">Nucleus</location>
    </subcellularLocation>
</comment>
<dbReference type="EMBL" id="QZWG01000014">
    <property type="protein sequence ID" value="RZB68564.1"/>
    <property type="molecule type" value="Genomic_DNA"/>
</dbReference>
<dbReference type="PROSITE" id="PS00028">
    <property type="entry name" value="ZINC_FINGER_C2H2_1"/>
    <property type="match status" value="1"/>
</dbReference>
<keyword evidence="3 6" id="KW-0863">Zinc-finger</keyword>
<dbReference type="InterPro" id="IPR044246">
    <property type="entry name" value="ZFP3-like"/>
</dbReference>
<organism evidence="9">
    <name type="scientific">Glycine soja</name>
    <name type="common">Wild soybean</name>
    <dbReference type="NCBI Taxonomy" id="3848"/>
    <lineage>
        <taxon>Eukaryota</taxon>
        <taxon>Viridiplantae</taxon>
        <taxon>Streptophyta</taxon>
        <taxon>Embryophyta</taxon>
        <taxon>Tracheophyta</taxon>
        <taxon>Spermatophyta</taxon>
        <taxon>Magnoliopsida</taxon>
        <taxon>eudicotyledons</taxon>
        <taxon>Gunneridae</taxon>
        <taxon>Pentapetalae</taxon>
        <taxon>rosids</taxon>
        <taxon>fabids</taxon>
        <taxon>Fabales</taxon>
        <taxon>Fabaceae</taxon>
        <taxon>Papilionoideae</taxon>
        <taxon>50 kb inversion clade</taxon>
        <taxon>NPAAA clade</taxon>
        <taxon>indigoferoid/millettioid clade</taxon>
        <taxon>Phaseoleae</taxon>
        <taxon>Glycine</taxon>
        <taxon>Glycine subgen. Soja</taxon>
    </lineage>
</organism>
<reference evidence="10 11" key="2">
    <citation type="submission" date="2018-09" db="EMBL/GenBank/DDBJ databases">
        <title>A high-quality reference genome of wild soybean provides a powerful tool to mine soybean genomes.</title>
        <authorList>
            <person name="Xie M."/>
            <person name="Chung C.Y.L."/>
            <person name="Li M.-W."/>
            <person name="Wong F.-L."/>
            <person name="Chan T.-F."/>
            <person name="Lam H.-M."/>
        </authorList>
    </citation>
    <scope>NUCLEOTIDE SEQUENCE [LARGE SCALE GENOMIC DNA]</scope>
    <source>
        <strain evidence="11">cv. W05</strain>
        <tissue evidence="10">Hypocotyl of etiolated seedlings</tissue>
    </source>
</reference>
<dbReference type="SUPFAM" id="SSF57667">
    <property type="entry name" value="beta-beta-alpha zinc fingers"/>
    <property type="match status" value="1"/>
</dbReference>
<evidence type="ECO:0000256" key="5">
    <source>
        <dbReference type="ARBA" id="ARBA00023242"/>
    </source>
</evidence>
<evidence type="ECO:0000313" key="11">
    <source>
        <dbReference type="Proteomes" id="UP000289340"/>
    </source>
</evidence>
<name>A0A0B2PRS5_GLYSO</name>
<dbReference type="GO" id="GO:0009788">
    <property type="term" value="P:negative regulation of abscisic acid-activated signaling pathway"/>
    <property type="evidence" value="ECO:0007669"/>
    <property type="project" value="InterPro"/>
</dbReference>
<evidence type="ECO:0000256" key="2">
    <source>
        <dbReference type="ARBA" id="ARBA00022723"/>
    </source>
</evidence>
<feature type="domain" description="C2H2-type" evidence="8">
    <location>
        <begin position="125"/>
        <end position="152"/>
    </location>
</feature>
<evidence type="ECO:0000256" key="3">
    <source>
        <dbReference type="ARBA" id="ARBA00022771"/>
    </source>
</evidence>
<evidence type="ECO:0000313" key="9">
    <source>
        <dbReference type="EMBL" id="KHN10468.1"/>
    </source>
</evidence>
<dbReference type="AlphaFoldDB" id="A0A0B2PRS5"/>
<dbReference type="Proteomes" id="UP000053555">
    <property type="component" value="Unassembled WGS sequence"/>
</dbReference>
<dbReference type="Proteomes" id="UP000289340">
    <property type="component" value="Chromosome 14"/>
</dbReference>
<evidence type="ECO:0000256" key="6">
    <source>
        <dbReference type="PROSITE-ProRule" id="PRU00042"/>
    </source>
</evidence>
<feature type="region of interest" description="Disordered" evidence="7">
    <location>
        <begin position="99"/>
        <end position="118"/>
    </location>
</feature>
<accession>A0A0B2PRS5</accession>
<keyword evidence="4" id="KW-0862">Zinc</keyword>
<evidence type="ECO:0000313" key="10">
    <source>
        <dbReference type="EMBL" id="RZB68564.1"/>
    </source>
</evidence>
<evidence type="ECO:0000256" key="4">
    <source>
        <dbReference type="ARBA" id="ARBA00022833"/>
    </source>
</evidence>
<dbReference type="InterPro" id="IPR013087">
    <property type="entry name" value="Znf_C2H2_type"/>
</dbReference>
<gene>
    <name evidence="10" type="ORF">D0Y65_038371</name>
    <name evidence="9" type="ORF">glysoja_047504</name>
</gene>
<evidence type="ECO:0000256" key="1">
    <source>
        <dbReference type="ARBA" id="ARBA00004123"/>
    </source>
</evidence>
<evidence type="ECO:0000259" key="8">
    <source>
        <dbReference type="PROSITE" id="PS50157"/>
    </source>
</evidence>
<evidence type="ECO:0000256" key="7">
    <source>
        <dbReference type="SAM" id="MobiDB-lite"/>
    </source>
</evidence>
<proteinExistence type="predicted"/>
<dbReference type="Gene3D" id="3.30.160.60">
    <property type="entry name" value="Classic Zinc Finger"/>
    <property type="match status" value="1"/>
</dbReference>
<dbReference type="PANTHER" id="PTHR47287">
    <property type="entry name" value="C2H2 AND C2HC ZINC FINGERS SUPERFAMILY PROTEIN"/>
    <property type="match status" value="1"/>
</dbReference>
<feature type="region of interest" description="Disordered" evidence="7">
    <location>
        <begin position="1"/>
        <end position="61"/>
    </location>
</feature>
<sequence length="312" mass="34117">MEGLSMKEPYFCDRPSSTRIFSSSDPPEAPPSPSTPLQHSHEKKKQLCVEEEEELEKEPKQHVSVTLLDLNIISGEDDNSCTPEGPELNLITCLDVGSSSNNANSSSETTTPLGGSSDHTEPRVFSCNYCHRKFYSSQALGGHQNAHKRERSIAKRGHRFGSQIMAFGLPLLHHNNNIRFASMASLPLYHSNRGTLGIQAHSMIQKPSSSHLHVNGFGGSYAHHHGWSRPIIDQQPGIAKLAAPDFHHRTKSALSSSQSSVGRFEMVNSSNTMLNSAATNNEIGGCVAIGGTRLKSTTNQEEMKHLDLSLKL</sequence>
<keyword evidence="2" id="KW-0479">Metal-binding</keyword>
<dbReference type="PANTHER" id="PTHR47287:SF17">
    <property type="entry name" value="C2H2 AND C2HC ZINC FINGERS SUPERFAMILY PROTEIN"/>
    <property type="match status" value="1"/>
</dbReference>